<dbReference type="SUPFAM" id="SSF81383">
    <property type="entry name" value="F-box domain"/>
    <property type="match status" value="1"/>
</dbReference>
<evidence type="ECO:0000313" key="3">
    <source>
        <dbReference type="Proteomes" id="UP000009328"/>
    </source>
</evidence>
<comment type="caution">
    <text evidence="2">The sequence shown here is derived from an EMBL/GenBank/DDBJ whole genome shotgun (WGS) entry which is preliminary data.</text>
</comment>
<dbReference type="CDD" id="cd09917">
    <property type="entry name" value="F-box_SF"/>
    <property type="match status" value="1"/>
</dbReference>
<reference evidence="2 3" key="1">
    <citation type="journal article" date="2012" name="Eukaryot. Cell">
        <title>Draft genome sequence of Wickerhamomyces ciferrii NRRL Y-1031 F-60-10.</title>
        <authorList>
            <person name="Schneider J."/>
            <person name="Andrea H."/>
            <person name="Blom J."/>
            <person name="Jaenicke S."/>
            <person name="Ruckert C."/>
            <person name="Schorsch C."/>
            <person name="Szczepanowski R."/>
            <person name="Farwick M."/>
            <person name="Goesmann A."/>
            <person name="Puhler A."/>
            <person name="Schaffer S."/>
            <person name="Tauch A."/>
            <person name="Kohler T."/>
            <person name="Brinkrolf K."/>
        </authorList>
    </citation>
    <scope>NUCLEOTIDE SEQUENCE [LARGE SCALE GENOMIC DNA]</scope>
    <source>
        <strain evidence="3">ATCC 14091 / BCRC 22168 / CBS 111 / JCM 3599 / NBRC 0793 / NRRL Y-1031 F-60-10</strain>
    </source>
</reference>
<dbReference type="AlphaFoldDB" id="K0KMI8"/>
<sequence length="735" mass="86158">MTRNNGTVDERLRLDGHSPSVKRLKQNEKRLNQNQFLNLPDIALERIASMLSPRSTLKLMRVNKRFIKACKKRLYRKLIIIQDKDDRYLYKLAKAAKGTIITGKRIKGFFTLHKSLDAAERLEDLSYVNEFIYYREEKSKDQLLDDIVNECWDDVVNNMQNLKSFIAPKLNIKALDSSWDKSHITNLTIEILNSDNKDIGMFDLMLPNLKSLCLSFSEELMDDGTIPNTLLVIIRALRSKEFQENKTLETLEINADFGLQDLNTERHLRDSVKCSTNYPGLFSSYVMGSKSTNNHSRPTYPTPSFSSCVEERNYHENLRRDLNSRDPELEVLIFGKELSARESNFEEPQIHELDKNHPLERIVLEENDRLYQRPPFRSGESDHDYSSYEEKLAEKDMALKLRSIDSFRPGYLKNGSILSFGPVFEIISELINILHREKIILSNVKTLKFSNMLMSAQTFYRADRVPYNVAFDSVFPNFYQIIETLSLNNLFEPNFIKFDKANKSYEFWGGEDAVELHPEAYERTESFLAGFIDSTRQFDNLKKLKFFCIPRKSQIYSPNAEVIFFTPEEEKKMFSYADLFGEFLNQCPQLEELEAVASVEVKLTDFYNIISKAPSKNKLKRLSFISPDMIPSYITKFSNLKVFKKFKHFSDVNNVTNYQNTINKIAAEHFIEAFKTENYEYSALSDYNNKDVEIRFFTNQYNYLFAEQVEEFFKLCPHLEKFKYFGFTFNRWSFK</sequence>
<dbReference type="HOGENOM" id="CLU_402365_0_0_1"/>
<dbReference type="Proteomes" id="UP000009328">
    <property type="component" value="Unassembled WGS sequence"/>
</dbReference>
<evidence type="ECO:0000313" key="2">
    <source>
        <dbReference type="EMBL" id="CCH44186.1"/>
    </source>
</evidence>
<accession>K0KMI8</accession>
<dbReference type="InParanoid" id="K0KMI8"/>
<evidence type="ECO:0000259" key="1">
    <source>
        <dbReference type="PROSITE" id="PS50181"/>
    </source>
</evidence>
<keyword evidence="3" id="KW-1185">Reference proteome</keyword>
<organism evidence="2 3">
    <name type="scientific">Wickerhamomyces ciferrii (strain ATCC 14091 / BCRC 22168 / CBS 111 / JCM 3599 / NBRC 0793 / NRRL Y-1031 F-60-10)</name>
    <name type="common">Yeast</name>
    <name type="synonym">Pichia ciferrii</name>
    <dbReference type="NCBI Taxonomy" id="1206466"/>
    <lineage>
        <taxon>Eukaryota</taxon>
        <taxon>Fungi</taxon>
        <taxon>Dikarya</taxon>
        <taxon>Ascomycota</taxon>
        <taxon>Saccharomycotina</taxon>
        <taxon>Saccharomycetes</taxon>
        <taxon>Phaffomycetales</taxon>
        <taxon>Wickerhamomycetaceae</taxon>
        <taxon>Wickerhamomyces</taxon>
    </lineage>
</organism>
<dbReference type="PROSITE" id="PS50181">
    <property type="entry name" value="FBOX"/>
    <property type="match status" value="1"/>
</dbReference>
<protein>
    <recommendedName>
        <fullName evidence="1">F-box domain-containing protein</fullName>
    </recommendedName>
</protein>
<proteinExistence type="predicted"/>
<feature type="domain" description="F-box" evidence="1">
    <location>
        <begin position="33"/>
        <end position="78"/>
    </location>
</feature>
<dbReference type="EMBL" id="CAIF01000111">
    <property type="protein sequence ID" value="CCH44186.1"/>
    <property type="molecule type" value="Genomic_DNA"/>
</dbReference>
<name>K0KMI8_WICCF</name>
<gene>
    <name evidence="2" type="ORF">BN7_3745</name>
</gene>
<dbReference type="InterPro" id="IPR036047">
    <property type="entry name" value="F-box-like_dom_sf"/>
</dbReference>
<dbReference type="InterPro" id="IPR001810">
    <property type="entry name" value="F-box_dom"/>
</dbReference>